<proteinExistence type="predicted"/>
<dbReference type="InterPro" id="IPR050471">
    <property type="entry name" value="AB_hydrolase"/>
</dbReference>
<dbReference type="EMBL" id="BQKY01000002">
    <property type="protein sequence ID" value="GJN87979.1"/>
    <property type="molecule type" value="Genomic_DNA"/>
</dbReference>
<evidence type="ECO:0008006" key="4">
    <source>
        <dbReference type="Google" id="ProtNLM"/>
    </source>
</evidence>
<gene>
    <name evidence="2" type="ORF">Rhopal_000934-T1</name>
</gene>
<dbReference type="PANTHER" id="PTHR43433">
    <property type="entry name" value="HYDROLASE, ALPHA/BETA FOLD FAMILY PROTEIN"/>
    <property type="match status" value="1"/>
</dbReference>
<organism evidence="2 3">
    <name type="scientific">Rhodotorula paludigena</name>
    <dbReference type="NCBI Taxonomy" id="86838"/>
    <lineage>
        <taxon>Eukaryota</taxon>
        <taxon>Fungi</taxon>
        <taxon>Dikarya</taxon>
        <taxon>Basidiomycota</taxon>
        <taxon>Pucciniomycotina</taxon>
        <taxon>Microbotryomycetes</taxon>
        <taxon>Sporidiobolales</taxon>
        <taxon>Sporidiobolaceae</taxon>
        <taxon>Rhodotorula</taxon>
    </lineage>
</organism>
<dbReference type="Gene3D" id="3.40.50.1820">
    <property type="entry name" value="alpha/beta hydrolase"/>
    <property type="match status" value="1"/>
</dbReference>
<reference evidence="2 3" key="1">
    <citation type="submission" date="2021-12" db="EMBL/GenBank/DDBJ databases">
        <title>High titer production of polyol ester of fatty acids by Rhodotorula paludigena BS15 towards product separation-free biomass refinery.</title>
        <authorList>
            <person name="Mano J."/>
            <person name="Ono H."/>
            <person name="Tanaka T."/>
            <person name="Naito K."/>
            <person name="Sushida H."/>
            <person name="Ike M."/>
            <person name="Tokuyasu K."/>
            <person name="Kitaoka M."/>
        </authorList>
    </citation>
    <scope>NUCLEOTIDE SEQUENCE [LARGE SCALE GENOMIC DNA]</scope>
    <source>
        <strain evidence="2 3">BS15</strain>
    </source>
</reference>
<feature type="region of interest" description="Disordered" evidence="1">
    <location>
        <begin position="249"/>
        <end position="268"/>
    </location>
</feature>
<dbReference type="AlphaFoldDB" id="A0AAV5GF45"/>
<name>A0AAV5GF45_9BASI</name>
<evidence type="ECO:0000313" key="3">
    <source>
        <dbReference type="Proteomes" id="UP001342314"/>
    </source>
</evidence>
<protein>
    <recommendedName>
        <fullName evidence="4">AB hydrolase-1 domain-containing protein</fullName>
    </recommendedName>
</protein>
<accession>A0AAV5GF45</accession>
<sequence length="439" mass="47269">MPDEAREIDEMLPPAYRDPKGFLREERFHRSTQFAPSYFALEDASTVAAGAREQHTVTYAVAGSTDPAAPTLVWINGMGAHRLAAMLMDGLFAAHGVRLLTLDRPSAGKSTPCPLAHRQSTSLDSLVAVLAQEGLTSFSILSHSNGLLYTLYTLLHLPPHLHVRSWTLSSPYVPPWLSGSALLSAARWVPPLLTSRLGAIAGAAQRVLDPLSRSAGWSAGVVKDLSSGAAAWSSSSGFVSLGTAATSASPPAAAAPSVDEADPEQLPPPKQLARFRRVNAQRAPHRRLFGGEYVPPGLFNAGMKVALDEGLDAMGLEAMMCLRQGEGARWGWGEDSDDRDESKLFERGFAALKRKWEGAGGEARVEMSVWVPDDDGLVPKQGHEYLRALLVDQLALVEPGEWHVVEDAGHDDTLARTCVMEPLLDKVVRVHREDAAAAQ</sequence>
<dbReference type="SUPFAM" id="SSF53474">
    <property type="entry name" value="alpha/beta-Hydrolases"/>
    <property type="match status" value="1"/>
</dbReference>
<evidence type="ECO:0000256" key="1">
    <source>
        <dbReference type="SAM" id="MobiDB-lite"/>
    </source>
</evidence>
<evidence type="ECO:0000313" key="2">
    <source>
        <dbReference type="EMBL" id="GJN87979.1"/>
    </source>
</evidence>
<comment type="caution">
    <text evidence="2">The sequence shown here is derived from an EMBL/GenBank/DDBJ whole genome shotgun (WGS) entry which is preliminary data.</text>
</comment>
<dbReference type="PANTHER" id="PTHR43433:SF10">
    <property type="entry name" value="AB HYDROLASE-1 DOMAIN-CONTAINING PROTEIN"/>
    <property type="match status" value="1"/>
</dbReference>
<dbReference type="InterPro" id="IPR029058">
    <property type="entry name" value="AB_hydrolase_fold"/>
</dbReference>
<keyword evidence="3" id="KW-1185">Reference proteome</keyword>
<dbReference type="Proteomes" id="UP001342314">
    <property type="component" value="Unassembled WGS sequence"/>
</dbReference>